<reference evidence="12 13" key="1">
    <citation type="submission" date="2023-07" db="EMBL/GenBank/DDBJ databases">
        <title>Genomic Encyclopedia of Type Strains, Phase IV (KMG-IV): sequencing the most valuable type-strain genomes for metagenomic binning, comparative biology and taxonomic classification.</title>
        <authorList>
            <person name="Goeker M."/>
        </authorList>
    </citation>
    <scope>NUCLEOTIDE SEQUENCE [LARGE SCALE GENOMIC DNA]</scope>
    <source>
        <strain evidence="12 13">DSM 105143</strain>
    </source>
</reference>
<dbReference type="InterPro" id="IPR029056">
    <property type="entry name" value="Ribokinase-like"/>
</dbReference>
<dbReference type="CDD" id="cd01170">
    <property type="entry name" value="THZ_kinase"/>
    <property type="match status" value="1"/>
</dbReference>
<dbReference type="PIRSF" id="PIRSF000513">
    <property type="entry name" value="Thz_kinase"/>
    <property type="match status" value="1"/>
</dbReference>
<comment type="function">
    <text evidence="11">Catalyzes the phosphorylation of the hydroxyl group of 4-methyl-5-beta-hydroxyethylthiazole (THZ).</text>
</comment>
<accession>A0ABT9YTP9</accession>
<evidence type="ECO:0000313" key="13">
    <source>
        <dbReference type="Proteomes" id="UP001223079"/>
    </source>
</evidence>
<evidence type="ECO:0000256" key="9">
    <source>
        <dbReference type="ARBA" id="ARBA00022842"/>
    </source>
</evidence>
<evidence type="ECO:0000256" key="10">
    <source>
        <dbReference type="ARBA" id="ARBA00022977"/>
    </source>
</evidence>
<feature type="binding site" evidence="11">
    <location>
        <position position="119"/>
    </location>
    <ligand>
        <name>ATP</name>
        <dbReference type="ChEBI" id="CHEBI:30616"/>
    </ligand>
</feature>
<dbReference type="EMBL" id="JAUSTM010000025">
    <property type="protein sequence ID" value="MDQ0223375.1"/>
    <property type="molecule type" value="Genomic_DNA"/>
</dbReference>
<comment type="catalytic activity">
    <reaction evidence="1 11">
        <text>5-(2-hydroxyethyl)-4-methylthiazole + ATP = 4-methyl-5-(2-phosphooxyethyl)-thiazole + ADP + H(+)</text>
        <dbReference type="Rhea" id="RHEA:24212"/>
        <dbReference type="ChEBI" id="CHEBI:15378"/>
        <dbReference type="ChEBI" id="CHEBI:17957"/>
        <dbReference type="ChEBI" id="CHEBI:30616"/>
        <dbReference type="ChEBI" id="CHEBI:58296"/>
        <dbReference type="ChEBI" id="CHEBI:456216"/>
        <dbReference type="EC" id="2.7.1.50"/>
    </reaction>
</comment>
<keyword evidence="6 11" id="KW-0547">Nucleotide-binding</keyword>
<organism evidence="12 13">
    <name type="scientific">Streptococcus moroccensis</name>
    <dbReference type="NCBI Taxonomy" id="1451356"/>
    <lineage>
        <taxon>Bacteria</taxon>
        <taxon>Bacillati</taxon>
        <taxon>Bacillota</taxon>
        <taxon>Bacilli</taxon>
        <taxon>Lactobacillales</taxon>
        <taxon>Streptococcaceae</taxon>
        <taxon>Streptococcus</taxon>
    </lineage>
</organism>
<evidence type="ECO:0000256" key="8">
    <source>
        <dbReference type="ARBA" id="ARBA00022840"/>
    </source>
</evidence>
<protein>
    <recommendedName>
        <fullName evidence="11">Hydroxyethylthiazole kinase</fullName>
        <ecNumber evidence="11">2.7.1.50</ecNumber>
    </recommendedName>
    <alternativeName>
        <fullName evidence="11">4-methyl-5-beta-hydroxyethylthiazole kinase</fullName>
        <shortName evidence="11">TH kinase</shortName>
        <shortName evidence="11">Thz kinase</shortName>
    </alternativeName>
</protein>
<dbReference type="RefSeq" id="WP_307122525.1">
    <property type="nucleotide sequence ID" value="NZ_JAUSTM010000025.1"/>
</dbReference>
<dbReference type="SUPFAM" id="SSF53613">
    <property type="entry name" value="Ribokinase-like"/>
    <property type="match status" value="1"/>
</dbReference>
<evidence type="ECO:0000256" key="6">
    <source>
        <dbReference type="ARBA" id="ARBA00022741"/>
    </source>
</evidence>
<feature type="binding site" evidence="11">
    <location>
        <position position="172"/>
    </location>
    <ligand>
        <name>ATP</name>
        <dbReference type="ChEBI" id="CHEBI:30616"/>
    </ligand>
</feature>
<comment type="cofactor">
    <cofactor evidence="2 11">
        <name>Mg(2+)</name>
        <dbReference type="ChEBI" id="CHEBI:18420"/>
    </cofactor>
</comment>
<evidence type="ECO:0000256" key="5">
    <source>
        <dbReference type="ARBA" id="ARBA00022723"/>
    </source>
</evidence>
<dbReference type="Pfam" id="PF02110">
    <property type="entry name" value="HK"/>
    <property type="match status" value="1"/>
</dbReference>
<gene>
    <name evidence="11" type="primary">thiM</name>
    <name evidence="12" type="ORF">J2S23_001950</name>
</gene>
<keyword evidence="5 11" id="KW-0479">Metal-binding</keyword>
<comment type="caution">
    <text evidence="12">The sequence shown here is derived from an EMBL/GenBank/DDBJ whole genome shotgun (WGS) entry which is preliminary data.</text>
</comment>
<evidence type="ECO:0000256" key="7">
    <source>
        <dbReference type="ARBA" id="ARBA00022777"/>
    </source>
</evidence>
<dbReference type="EC" id="2.7.1.50" evidence="11"/>
<name>A0ABT9YTP9_9STRE</name>
<sequence length="276" mass="30208">MKSYSDRPTCLPLNNGPLVHAITNSISNEFVANSLLAIGAKSMMTEDRRELPTVIKVADALFLNLGQMTLDKENVIKEAACLANQYHKPMVVDAVGITQLPNRLHLVKDLLRLTPQVVKGNTSEIRALLGLSSQARGVDGWQADQSGSRLMQLGKALKDFSKAHPETCFLATGPTDIVAVNGKIWWLTNGSSNLDRITGTGDVVGALIAGFLGDQLDKLEACLQGVTYFNLCGEKAAKRYPNALGSFRQELLDQLGCLYREHNWQEAATIREEKNE</sequence>
<proteinExistence type="inferred from homology"/>
<keyword evidence="8 11" id="KW-0067">ATP-binding</keyword>
<keyword evidence="10 11" id="KW-0784">Thiamine biosynthesis</keyword>
<evidence type="ECO:0000256" key="3">
    <source>
        <dbReference type="ARBA" id="ARBA00004868"/>
    </source>
</evidence>
<evidence type="ECO:0000256" key="4">
    <source>
        <dbReference type="ARBA" id="ARBA00022679"/>
    </source>
</evidence>
<dbReference type="Gene3D" id="3.40.1190.20">
    <property type="match status" value="1"/>
</dbReference>
<evidence type="ECO:0000256" key="11">
    <source>
        <dbReference type="HAMAP-Rule" id="MF_00228"/>
    </source>
</evidence>
<keyword evidence="4 11" id="KW-0808">Transferase</keyword>
<keyword evidence="13" id="KW-1185">Reference proteome</keyword>
<dbReference type="HAMAP" id="MF_00228">
    <property type="entry name" value="Thz_kinase"/>
    <property type="match status" value="1"/>
</dbReference>
<feature type="binding site" evidence="11">
    <location>
        <position position="44"/>
    </location>
    <ligand>
        <name>substrate</name>
    </ligand>
</feature>
<evidence type="ECO:0000256" key="2">
    <source>
        <dbReference type="ARBA" id="ARBA00001946"/>
    </source>
</evidence>
<dbReference type="InterPro" id="IPR000417">
    <property type="entry name" value="Hyethyz_kinase"/>
</dbReference>
<feature type="binding site" evidence="11">
    <location>
        <position position="199"/>
    </location>
    <ligand>
        <name>substrate</name>
    </ligand>
</feature>
<evidence type="ECO:0000313" key="12">
    <source>
        <dbReference type="EMBL" id="MDQ0223375.1"/>
    </source>
</evidence>
<keyword evidence="9 11" id="KW-0460">Magnesium</keyword>
<dbReference type="Proteomes" id="UP001223079">
    <property type="component" value="Unassembled WGS sequence"/>
</dbReference>
<comment type="pathway">
    <text evidence="3 11">Cofactor biosynthesis; thiamine diphosphate biosynthesis; 4-methyl-5-(2-phosphoethyl)-thiazole from 5-(2-hydroxyethyl)-4-methylthiazole: step 1/1.</text>
</comment>
<dbReference type="GO" id="GO:0004417">
    <property type="term" value="F:hydroxyethylthiazole kinase activity"/>
    <property type="evidence" value="ECO:0007669"/>
    <property type="project" value="UniProtKB-EC"/>
</dbReference>
<keyword evidence="7 11" id="KW-0418">Kinase</keyword>
<comment type="similarity">
    <text evidence="11">Belongs to the Thz kinase family.</text>
</comment>
<dbReference type="PRINTS" id="PR01099">
    <property type="entry name" value="HYETHTZKNASE"/>
</dbReference>
<evidence type="ECO:0000256" key="1">
    <source>
        <dbReference type="ARBA" id="ARBA00001771"/>
    </source>
</evidence>